<feature type="binding site" evidence="11">
    <location>
        <begin position="243"/>
        <end position="244"/>
    </location>
    <ligand>
        <name>substrate</name>
    </ligand>
</feature>
<protein>
    <recommendedName>
        <fullName evidence="11">Dihydroorotate dehydrogenase (quinone)</fullName>
        <ecNumber evidence="11">1.3.5.2</ecNumber>
    </recommendedName>
    <alternativeName>
        <fullName evidence="11">DHOdehase</fullName>
        <shortName evidence="11">DHOD</shortName>
        <shortName evidence="11">DHODase</shortName>
    </alternativeName>
    <alternativeName>
        <fullName evidence="11">Dihydroorotate oxidase</fullName>
    </alternativeName>
</protein>
<evidence type="ECO:0000256" key="2">
    <source>
        <dbReference type="ARBA" id="ARBA00004370"/>
    </source>
</evidence>
<evidence type="ECO:0000256" key="9">
    <source>
        <dbReference type="ARBA" id="ARBA00023136"/>
    </source>
</evidence>
<keyword evidence="8 11" id="KW-0560">Oxidoreductase</keyword>
<evidence type="ECO:0000259" key="12">
    <source>
        <dbReference type="Pfam" id="PF01180"/>
    </source>
</evidence>
<comment type="similarity">
    <text evidence="4 11">Belongs to the dihydroorotate dehydrogenase family. Type 2 subfamily.</text>
</comment>
<dbReference type="Pfam" id="PF01180">
    <property type="entry name" value="DHO_dh"/>
    <property type="match status" value="1"/>
</dbReference>
<evidence type="ECO:0000256" key="5">
    <source>
        <dbReference type="ARBA" id="ARBA00022630"/>
    </source>
</evidence>
<dbReference type="PROSITE" id="PS00912">
    <property type="entry name" value="DHODEHASE_2"/>
    <property type="match status" value="1"/>
</dbReference>
<name>A0ABW3FJ22_9HYPH</name>
<feature type="binding site" evidence="11">
    <location>
        <position position="66"/>
    </location>
    <ligand>
        <name>substrate</name>
    </ligand>
</feature>
<keyword evidence="6 11" id="KW-0288">FMN</keyword>
<comment type="caution">
    <text evidence="13">The sequence shown here is derived from an EMBL/GenBank/DDBJ whole genome shotgun (WGS) entry which is preliminary data.</text>
</comment>
<reference evidence="14" key="1">
    <citation type="journal article" date="2019" name="Int. J. Syst. Evol. Microbiol.">
        <title>The Global Catalogue of Microorganisms (GCM) 10K type strain sequencing project: providing services to taxonomists for standard genome sequencing and annotation.</title>
        <authorList>
            <consortium name="The Broad Institute Genomics Platform"/>
            <consortium name="The Broad Institute Genome Sequencing Center for Infectious Disease"/>
            <person name="Wu L."/>
            <person name="Ma J."/>
        </authorList>
    </citation>
    <scope>NUCLEOTIDE SEQUENCE [LARGE SCALE GENOMIC DNA]</scope>
    <source>
        <strain evidence="14">CCUG 60023</strain>
    </source>
</reference>
<dbReference type="InterPro" id="IPR013785">
    <property type="entry name" value="Aldolase_TIM"/>
</dbReference>
<proteinExistence type="inferred from homology"/>
<dbReference type="InterPro" id="IPR001295">
    <property type="entry name" value="Dihydroorotate_DH_CS"/>
</dbReference>
<dbReference type="InterPro" id="IPR050074">
    <property type="entry name" value="DHO_dehydrogenase"/>
</dbReference>
<evidence type="ECO:0000313" key="14">
    <source>
        <dbReference type="Proteomes" id="UP001597101"/>
    </source>
</evidence>
<comment type="function">
    <text evidence="1 11">Catalyzes the conversion of dihydroorotate to orotate with quinone as electron acceptor.</text>
</comment>
<dbReference type="NCBIfam" id="TIGR01036">
    <property type="entry name" value="pyrD_sub2"/>
    <property type="match status" value="1"/>
</dbReference>
<keyword evidence="14" id="KW-1185">Reference proteome</keyword>
<evidence type="ECO:0000256" key="10">
    <source>
        <dbReference type="ARBA" id="ARBA00048639"/>
    </source>
</evidence>
<dbReference type="PANTHER" id="PTHR48109">
    <property type="entry name" value="DIHYDROOROTATE DEHYDROGENASE (QUINONE), MITOCHONDRIAL-RELATED"/>
    <property type="match status" value="1"/>
</dbReference>
<dbReference type="SUPFAM" id="SSF51395">
    <property type="entry name" value="FMN-linked oxidoreductases"/>
    <property type="match status" value="1"/>
</dbReference>
<evidence type="ECO:0000256" key="11">
    <source>
        <dbReference type="HAMAP-Rule" id="MF_00225"/>
    </source>
</evidence>
<dbReference type="NCBIfam" id="NF003652">
    <property type="entry name" value="PRK05286.2-5"/>
    <property type="match status" value="1"/>
</dbReference>
<gene>
    <name evidence="11" type="primary">pyrD</name>
    <name evidence="13" type="ORF">ACFQ14_12440</name>
</gene>
<comment type="cofactor">
    <cofactor evidence="11">
        <name>FMN</name>
        <dbReference type="ChEBI" id="CHEBI:58210"/>
    </cofactor>
    <text evidence="11">Binds 1 FMN per subunit.</text>
</comment>
<feature type="binding site" evidence="11">
    <location>
        <position position="142"/>
    </location>
    <ligand>
        <name>FMN</name>
        <dbReference type="ChEBI" id="CHEBI:58210"/>
    </ligand>
</feature>
<feature type="binding site" evidence="11">
    <location>
        <begin position="62"/>
        <end position="66"/>
    </location>
    <ligand>
        <name>FMN</name>
        <dbReference type="ChEBI" id="CHEBI:58210"/>
    </ligand>
</feature>
<feature type="domain" description="Dihydroorotate dehydrogenase catalytic" evidence="12">
    <location>
        <begin position="45"/>
        <end position="337"/>
    </location>
</feature>
<evidence type="ECO:0000256" key="8">
    <source>
        <dbReference type="ARBA" id="ARBA00023002"/>
    </source>
</evidence>
<dbReference type="RefSeq" id="WP_377213078.1">
    <property type="nucleotide sequence ID" value="NZ_JBHTJV010000010.1"/>
</dbReference>
<feature type="binding site" evidence="11">
    <location>
        <position position="242"/>
    </location>
    <ligand>
        <name>FMN</name>
        <dbReference type="ChEBI" id="CHEBI:58210"/>
    </ligand>
</feature>
<dbReference type="InterPro" id="IPR005719">
    <property type="entry name" value="Dihydroorotate_DH_2"/>
</dbReference>
<dbReference type="HAMAP" id="MF_00225">
    <property type="entry name" value="DHO_dh_type2"/>
    <property type="match status" value="1"/>
</dbReference>
<comment type="subunit">
    <text evidence="11">Monomer.</text>
</comment>
<evidence type="ECO:0000256" key="4">
    <source>
        <dbReference type="ARBA" id="ARBA00005359"/>
    </source>
</evidence>
<accession>A0ABW3FJ22</accession>
<keyword evidence="9 11" id="KW-0472">Membrane</keyword>
<dbReference type="EC" id="1.3.5.2" evidence="11"/>
<dbReference type="NCBIfam" id="NF003645">
    <property type="entry name" value="PRK05286.1-2"/>
    <property type="match status" value="1"/>
</dbReference>
<evidence type="ECO:0000256" key="7">
    <source>
        <dbReference type="ARBA" id="ARBA00022975"/>
    </source>
</evidence>
<dbReference type="Gene3D" id="3.20.20.70">
    <property type="entry name" value="Aldolase class I"/>
    <property type="match status" value="1"/>
</dbReference>
<feature type="binding site" evidence="11">
    <location>
        <begin position="315"/>
        <end position="316"/>
    </location>
    <ligand>
        <name>FMN</name>
        <dbReference type="ChEBI" id="CHEBI:58210"/>
    </ligand>
</feature>
<feature type="binding site" evidence="11">
    <location>
        <position position="173"/>
    </location>
    <ligand>
        <name>FMN</name>
        <dbReference type="ChEBI" id="CHEBI:58210"/>
    </ligand>
</feature>
<feature type="active site" description="Nucleophile" evidence="11">
    <location>
        <position position="176"/>
    </location>
</feature>
<sequence length="361" mass="38056">MGLFFDGIGRNALFALDAETAHGISIKALKSGLHPRYNNARHAGLRTEIAGLDFPNPLGMAAGYDKGADVPDALLSMGFGHAEIGTVTPRPQPGNPRPRVFRAMAERGVINRLGFNSEGHEKVAARLRARAERRSHGIVGVNLGANKDSEDFAADYVKGIAAFAGLASYFTINISSPNTPGLRALQGADPLSDLLSRVSAARAALQVGVPLFLKIAPDLDEGEMDAIAAALQASDFDALIVSNTTLSRKGLKPTPLASEAGGLSGAPLFERSTTVLARMAQRLGGSMPLIGVGGVHNAQTAMAKIEAGAALVQLYSGMVYEGPSLPREICEGMQKRLRKIGQSLEELRGSKIEEWAAKPLE</sequence>
<comment type="catalytic activity">
    <reaction evidence="10 11">
        <text>(S)-dihydroorotate + a quinone = orotate + a quinol</text>
        <dbReference type="Rhea" id="RHEA:30187"/>
        <dbReference type="ChEBI" id="CHEBI:24646"/>
        <dbReference type="ChEBI" id="CHEBI:30839"/>
        <dbReference type="ChEBI" id="CHEBI:30864"/>
        <dbReference type="ChEBI" id="CHEBI:132124"/>
        <dbReference type="EC" id="1.3.5.2"/>
    </reaction>
</comment>
<feature type="binding site" evidence="11">
    <location>
        <position position="265"/>
    </location>
    <ligand>
        <name>FMN</name>
        <dbReference type="ChEBI" id="CHEBI:58210"/>
    </ligand>
</feature>
<feature type="binding site" evidence="11">
    <location>
        <begin position="111"/>
        <end position="115"/>
    </location>
    <ligand>
        <name>substrate</name>
    </ligand>
</feature>
<evidence type="ECO:0000256" key="6">
    <source>
        <dbReference type="ARBA" id="ARBA00022643"/>
    </source>
</evidence>
<evidence type="ECO:0000256" key="3">
    <source>
        <dbReference type="ARBA" id="ARBA00005161"/>
    </source>
</evidence>
<keyword evidence="11" id="KW-1003">Cell membrane</keyword>
<feature type="binding site" evidence="11">
    <location>
        <position position="214"/>
    </location>
    <ligand>
        <name>FMN</name>
        <dbReference type="ChEBI" id="CHEBI:58210"/>
    </ligand>
</feature>
<keyword evidence="7 11" id="KW-0665">Pyrimidine biosynthesis</keyword>
<dbReference type="CDD" id="cd04738">
    <property type="entry name" value="DHOD_2_like"/>
    <property type="match status" value="1"/>
</dbReference>
<dbReference type="GO" id="GO:0106430">
    <property type="term" value="F:dihydroorotate dehydrogenase (quinone) activity"/>
    <property type="evidence" value="ECO:0007669"/>
    <property type="project" value="UniProtKB-EC"/>
</dbReference>
<dbReference type="Proteomes" id="UP001597101">
    <property type="component" value="Unassembled WGS sequence"/>
</dbReference>
<keyword evidence="5 11" id="KW-0285">Flavoprotein</keyword>
<feature type="binding site" evidence="11">
    <location>
        <position position="294"/>
    </location>
    <ligand>
        <name>FMN</name>
        <dbReference type="ChEBI" id="CHEBI:58210"/>
    </ligand>
</feature>
<feature type="binding site" evidence="11">
    <location>
        <position position="178"/>
    </location>
    <ligand>
        <name>substrate</name>
    </ligand>
</feature>
<comment type="subcellular location">
    <subcellularLocation>
        <location evidence="11">Cell membrane</location>
        <topology evidence="11">Peripheral membrane protein</topology>
    </subcellularLocation>
    <subcellularLocation>
        <location evidence="2">Membrane</location>
    </subcellularLocation>
</comment>
<feature type="binding site" evidence="11">
    <location>
        <position position="86"/>
    </location>
    <ligand>
        <name>FMN</name>
        <dbReference type="ChEBI" id="CHEBI:58210"/>
    </ligand>
</feature>
<dbReference type="PANTHER" id="PTHR48109:SF4">
    <property type="entry name" value="DIHYDROOROTATE DEHYDROGENASE (QUINONE), MITOCHONDRIAL"/>
    <property type="match status" value="1"/>
</dbReference>
<evidence type="ECO:0000313" key="13">
    <source>
        <dbReference type="EMBL" id="MFD0917220.1"/>
    </source>
</evidence>
<dbReference type="EMBL" id="JBHTJV010000010">
    <property type="protein sequence ID" value="MFD0917220.1"/>
    <property type="molecule type" value="Genomic_DNA"/>
</dbReference>
<dbReference type="InterPro" id="IPR005720">
    <property type="entry name" value="Dihydroorotate_DH_cat"/>
</dbReference>
<evidence type="ECO:0000256" key="1">
    <source>
        <dbReference type="ARBA" id="ARBA00003125"/>
    </source>
</evidence>
<comment type="pathway">
    <text evidence="3 11">Pyrimidine metabolism; UMP biosynthesis via de novo pathway; orotate from (S)-dihydroorotate (quinone route): step 1/1.</text>
</comment>
<dbReference type="PROSITE" id="PS00911">
    <property type="entry name" value="DHODEHASE_1"/>
    <property type="match status" value="1"/>
</dbReference>
<feature type="binding site" evidence="11">
    <location>
        <position position="173"/>
    </location>
    <ligand>
        <name>substrate</name>
    </ligand>
</feature>
<organism evidence="13 14">
    <name type="scientific">Pseudahrensia aquimaris</name>
    <dbReference type="NCBI Taxonomy" id="744461"/>
    <lineage>
        <taxon>Bacteria</taxon>
        <taxon>Pseudomonadati</taxon>
        <taxon>Pseudomonadota</taxon>
        <taxon>Alphaproteobacteria</taxon>
        <taxon>Hyphomicrobiales</taxon>
        <taxon>Ahrensiaceae</taxon>
        <taxon>Pseudahrensia</taxon>
    </lineage>
</organism>